<keyword evidence="1" id="KW-0378">Hydrolase</keyword>
<evidence type="ECO:0000256" key="2">
    <source>
        <dbReference type="ARBA" id="ARBA00023295"/>
    </source>
</evidence>
<proteinExistence type="predicted"/>
<feature type="non-terminal residue" evidence="4">
    <location>
        <position position="145"/>
    </location>
</feature>
<dbReference type="EMBL" id="UINC01070030">
    <property type="protein sequence ID" value="SVC03861.1"/>
    <property type="molecule type" value="Genomic_DNA"/>
</dbReference>
<dbReference type="GO" id="GO:0015929">
    <property type="term" value="F:hexosaminidase activity"/>
    <property type="evidence" value="ECO:0007669"/>
    <property type="project" value="UniProtKB-ARBA"/>
</dbReference>
<dbReference type="SUPFAM" id="SSF51445">
    <property type="entry name" value="(Trans)glycosidases"/>
    <property type="match status" value="1"/>
</dbReference>
<sequence length="145" mass="17235">MALKGYIEGYYGRLLTWDQRSLILRKLNELNMDFYIYGPKEDIYHRIKWFEQYKDKELANFENFNENCETNGISFYYAISPGLSYGDDPKSNFNLLTSKISNFLDRGLKNFAIFLDDLENEKDEKLGELHANLIQEFSNYLDKNH</sequence>
<name>A0A382IZ30_9ZZZZ</name>
<evidence type="ECO:0000259" key="3">
    <source>
        <dbReference type="PROSITE" id="PS52009"/>
    </source>
</evidence>
<organism evidence="4">
    <name type="scientific">marine metagenome</name>
    <dbReference type="NCBI Taxonomy" id="408172"/>
    <lineage>
        <taxon>unclassified sequences</taxon>
        <taxon>metagenomes</taxon>
        <taxon>ecological metagenomes</taxon>
    </lineage>
</organism>
<evidence type="ECO:0000256" key="1">
    <source>
        <dbReference type="ARBA" id="ARBA00022801"/>
    </source>
</evidence>
<dbReference type="InterPro" id="IPR011496">
    <property type="entry name" value="O-GlcNAcase_cat"/>
</dbReference>
<gene>
    <name evidence="4" type="ORF">METZ01_LOCUS256715</name>
</gene>
<dbReference type="PANTHER" id="PTHR13170">
    <property type="entry name" value="O-GLCNACASE"/>
    <property type="match status" value="1"/>
</dbReference>
<keyword evidence="2" id="KW-0326">Glycosidase</keyword>
<dbReference type="Gene3D" id="3.20.20.80">
    <property type="entry name" value="Glycosidases"/>
    <property type="match status" value="1"/>
</dbReference>
<dbReference type="Pfam" id="PF07555">
    <property type="entry name" value="NAGidase"/>
    <property type="match status" value="1"/>
</dbReference>
<dbReference type="PROSITE" id="PS52009">
    <property type="entry name" value="GH84"/>
    <property type="match status" value="1"/>
</dbReference>
<dbReference type="GO" id="GO:1901135">
    <property type="term" value="P:carbohydrate derivative metabolic process"/>
    <property type="evidence" value="ECO:0007669"/>
    <property type="project" value="UniProtKB-ARBA"/>
</dbReference>
<feature type="domain" description="GH84" evidence="3">
    <location>
        <begin position="2"/>
        <end position="145"/>
    </location>
</feature>
<dbReference type="AlphaFoldDB" id="A0A382IZ30"/>
<dbReference type="PANTHER" id="PTHR13170:SF16">
    <property type="entry name" value="PROTEIN O-GLCNACASE"/>
    <property type="match status" value="1"/>
</dbReference>
<reference evidence="4" key="1">
    <citation type="submission" date="2018-05" db="EMBL/GenBank/DDBJ databases">
        <authorList>
            <person name="Lanie J.A."/>
            <person name="Ng W.-L."/>
            <person name="Kazmierczak K.M."/>
            <person name="Andrzejewski T.M."/>
            <person name="Davidsen T.M."/>
            <person name="Wayne K.J."/>
            <person name="Tettelin H."/>
            <person name="Glass J.I."/>
            <person name="Rusch D."/>
            <person name="Podicherti R."/>
            <person name="Tsui H.-C.T."/>
            <person name="Winkler M.E."/>
        </authorList>
    </citation>
    <scope>NUCLEOTIDE SEQUENCE</scope>
</reference>
<dbReference type="InterPro" id="IPR051822">
    <property type="entry name" value="Glycosyl_Hydrolase_84"/>
</dbReference>
<evidence type="ECO:0000313" key="4">
    <source>
        <dbReference type="EMBL" id="SVC03861.1"/>
    </source>
</evidence>
<dbReference type="InterPro" id="IPR017853">
    <property type="entry name" value="GH"/>
</dbReference>
<accession>A0A382IZ30</accession>
<protein>
    <recommendedName>
        <fullName evidence="3">GH84 domain-containing protein</fullName>
    </recommendedName>
</protein>